<sequence length="439" mass="45289">MQYNYNGDNLYENKWISEFSEQSGQADQPSGNEPVSSGKKKRKGPVKLIALCLVCILLGGAGGGIGVTLARGGNVTEIVKSSREVTQVDTESVTAGQELTDAQIYAKYAGSTVGISTESSATNVFGQTTSIASSGSGFIITADGYIVTNHHVIEDATSVTVTLYDGSSYKATVVGYDSDADIAVLKVDATGLTPVVIGNSDTLSVGESVAAIGNPLGELTYTMTAGIVSALDREINIDGTPYDMLQIDAAVNPGNSGGPLFNSYGEVVGIVSAKYSDTDIEGIGFAIPINDVVSLVTEIMENGYVTGKPTMGITATTMSADTAKQYNMVEGAYVYTVESGSCAEKAGLKSGDIITAMDDTQITSLSDLISAKKAHKAGDTVTLTVYRGGSSLQLQLTFDEEKPETSTSSSTTSGSSGYGSRSGGIWGSSIPYGNSGDAA</sequence>
<dbReference type="PRINTS" id="PR00834">
    <property type="entry name" value="PROTEASES2C"/>
</dbReference>
<gene>
    <name evidence="6" type="ORF">SAMN02745168_0169</name>
</gene>
<dbReference type="SMART" id="SM00228">
    <property type="entry name" value="PDZ"/>
    <property type="match status" value="1"/>
</dbReference>
<keyword evidence="7" id="KW-1185">Reference proteome</keyword>
<dbReference type="InterPro" id="IPR001478">
    <property type="entry name" value="PDZ"/>
</dbReference>
<dbReference type="Proteomes" id="UP000192790">
    <property type="component" value="Unassembled WGS sequence"/>
</dbReference>
<feature type="region of interest" description="Disordered" evidence="3">
    <location>
        <begin position="398"/>
        <end position="439"/>
    </location>
</feature>
<dbReference type="EMBL" id="FWXW01000012">
    <property type="protein sequence ID" value="SMC87586.1"/>
    <property type="molecule type" value="Genomic_DNA"/>
</dbReference>
<dbReference type="PROSITE" id="PS50106">
    <property type="entry name" value="PDZ"/>
    <property type="match status" value="1"/>
</dbReference>
<keyword evidence="4" id="KW-0472">Membrane</keyword>
<dbReference type="AlphaFoldDB" id="A0A1W2CRI9"/>
<protein>
    <submittedName>
        <fullName evidence="6">Serine protease Do</fullName>
    </submittedName>
</protein>
<evidence type="ECO:0000313" key="7">
    <source>
        <dbReference type="Proteomes" id="UP000192790"/>
    </source>
</evidence>
<keyword evidence="1 6" id="KW-0645">Protease</keyword>
<dbReference type="InterPro" id="IPR009003">
    <property type="entry name" value="Peptidase_S1_PA"/>
</dbReference>
<reference evidence="6 7" key="1">
    <citation type="submission" date="2017-04" db="EMBL/GenBank/DDBJ databases">
        <authorList>
            <person name="Afonso C.L."/>
            <person name="Miller P.J."/>
            <person name="Scott M.A."/>
            <person name="Spackman E."/>
            <person name="Goraichik I."/>
            <person name="Dimitrov K.M."/>
            <person name="Suarez D.L."/>
            <person name="Swayne D.E."/>
        </authorList>
    </citation>
    <scope>NUCLEOTIDE SEQUENCE [LARGE SCALE GENOMIC DNA]</scope>
    <source>
        <strain evidence="6 7">DSM 12816</strain>
    </source>
</reference>
<dbReference type="InterPro" id="IPR001940">
    <property type="entry name" value="Peptidase_S1C"/>
</dbReference>
<accession>A0A1W2CRI9</accession>
<name>A0A1W2CRI9_9FIRM</name>
<feature type="compositionally biased region" description="Low complexity" evidence="3">
    <location>
        <begin position="405"/>
        <end position="415"/>
    </location>
</feature>
<evidence type="ECO:0000256" key="1">
    <source>
        <dbReference type="ARBA" id="ARBA00022670"/>
    </source>
</evidence>
<dbReference type="RefSeq" id="WP_084235588.1">
    <property type="nucleotide sequence ID" value="NZ_FWXW01000012.1"/>
</dbReference>
<dbReference type="InterPro" id="IPR051201">
    <property type="entry name" value="Chloro_Bact_Ser_Proteases"/>
</dbReference>
<dbReference type="Gene3D" id="2.30.42.10">
    <property type="match status" value="1"/>
</dbReference>
<dbReference type="SUPFAM" id="SSF50494">
    <property type="entry name" value="Trypsin-like serine proteases"/>
    <property type="match status" value="1"/>
</dbReference>
<dbReference type="GO" id="GO:0004252">
    <property type="term" value="F:serine-type endopeptidase activity"/>
    <property type="evidence" value="ECO:0007669"/>
    <property type="project" value="InterPro"/>
</dbReference>
<evidence type="ECO:0000256" key="3">
    <source>
        <dbReference type="SAM" id="MobiDB-lite"/>
    </source>
</evidence>
<dbReference type="Pfam" id="PF13180">
    <property type="entry name" value="PDZ_2"/>
    <property type="match status" value="1"/>
</dbReference>
<feature type="transmembrane region" description="Helical" evidence="4">
    <location>
        <begin position="48"/>
        <end position="70"/>
    </location>
</feature>
<keyword evidence="4" id="KW-0812">Transmembrane</keyword>
<feature type="compositionally biased region" description="Gly residues" evidence="3">
    <location>
        <begin position="416"/>
        <end position="426"/>
    </location>
</feature>
<dbReference type="PANTHER" id="PTHR43343">
    <property type="entry name" value="PEPTIDASE S12"/>
    <property type="match status" value="1"/>
</dbReference>
<dbReference type="OrthoDB" id="9758917at2"/>
<dbReference type="Pfam" id="PF13365">
    <property type="entry name" value="Trypsin_2"/>
    <property type="match status" value="1"/>
</dbReference>
<dbReference type="Gene3D" id="2.40.10.120">
    <property type="match status" value="1"/>
</dbReference>
<keyword evidence="4" id="KW-1133">Transmembrane helix</keyword>
<feature type="compositionally biased region" description="Polar residues" evidence="3">
    <location>
        <begin position="21"/>
        <end position="35"/>
    </location>
</feature>
<feature type="domain" description="PDZ" evidence="5">
    <location>
        <begin position="307"/>
        <end position="389"/>
    </location>
</feature>
<evidence type="ECO:0000259" key="5">
    <source>
        <dbReference type="PROSITE" id="PS50106"/>
    </source>
</evidence>
<evidence type="ECO:0000256" key="4">
    <source>
        <dbReference type="SAM" id="Phobius"/>
    </source>
</evidence>
<dbReference type="PANTHER" id="PTHR43343:SF3">
    <property type="entry name" value="PROTEASE DO-LIKE 8, CHLOROPLASTIC"/>
    <property type="match status" value="1"/>
</dbReference>
<evidence type="ECO:0000256" key="2">
    <source>
        <dbReference type="ARBA" id="ARBA00022801"/>
    </source>
</evidence>
<feature type="region of interest" description="Disordered" evidence="3">
    <location>
        <begin position="21"/>
        <end position="40"/>
    </location>
</feature>
<organism evidence="6 7">
    <name type="scientific">Papillibacter cinnamivorans DSM 12816</name>
    <dbReference type="NCBI Taxonomy" id="1122930"/>
    <lineage>
        <taxon>Bacteria</taxon>
        <taxon>Bacillati</taxon>
        <taxon>Bacillota</taxon>
        <taxon>Clostridia</taxon>
        <taxon>Eubacteriales</taxon>
        <taxon>Oscillospiraceae</taxon>
        <taxon>Papillibacter</taxon>
    </lineage>
</organism>
<dbReference type="SUPFAM" id="SSF50156">
    <property type="entry name" value="PDZ domain-like"/>
    <property type="match status" value="1"/>
</dbReference>
<dbReference type="GO" id="GO:0006508">
    <property type="term" value="P:proteolysis"/>
    <property type="evidence" value="ECO:0007669"/>
    <property type="project" value="UniProtKB-KW"/>
</dbReference>
<keyword evidence="2" id="KW-0378">Hydrolase</keyword>
<dbReference type="InterPro" id="IPR036034">
    <property type="entry name" value="PDZ_sf"/>
</dbReference>
<dbReference type="STRING" id="1122930.SAMN02745168_0169"/>
<evidence type="ECO:0000313" key="6">
    <source>
        <dbReference type="EMBL" id="SMC87586.1"/>
    </source>
</evidence>
<proteinExistence type="predicted"/>